<sequence>MELFFAAALAATAFWTMRSQEQGRRIALLGRHLARHQIEKHMETLTQGYLRALGEDDAQRRDQIWLLLRASERALRSQFARMAADFAGTDAAQARVSKLPFYVPFATRFAPAATFDMRQALALHARGIERAMEGTEVSPRDRAFTISAELLLMQHTCHWFCRSRMVASARTLARHKTSYDQLVASVSPQTRAEYLALTALGRAAEA</sequence>
<dbReference type="RefSeq" id="WP_168106492.1">
    <property type="nucleotide sequence ID" value="NZ_VTOX01000002.1"/>
</dbReference>
<name>A0A7X6DDW5_9BURK</name>
<protein>
    <recommendedName>
        <fullName evidence="3">DUF4760 domain-containing protein</fullName>
    </recommendedName>
</protein>
<gene>
    <name evidence="1" type="ORF">RAMLITH_06000</name>
</gene>
<accession>A0A7X6DDW5</accession>
<proteinExistence type="predicted"/>
<evidence type="ECO:0008006" key="3">
    <source>
        <dbReference type="Google" id="ProtNLM"/>
    </source>
</evidence>
<keyword evidence="2" id="KW-1185">Reference proteome</keyword>
<dbReference type="Proteomes" id="UP000521868">
    <property type="component" value="Unassembled WGS sequence"/>
</dbReference>
<organism evidence="1 2">
    <name type="scientific">Ramlibacter lithotrophicus</name>
    <dbReference type="NCBI Taxonomy" id="2606681"/>
    <lineage>
        <taxon>Bacteria</taxon>
        <taxon>Pseudomonadati</taxon>
        <taxon>Pseudomonadota</taxon>
        <taxon>Betaproteobacteria</taxon>
        <taxon>Burkholderiales</taxon>
        <taxon>Comamonadaceae</taxon>
        <taxon>Ramlibacter</taxon>
    </lineage>
</organism>
<evidence type="ECO:0000313" key="1">
    <source>
        <dbReference type="EMBL" id="NKE65367.1"/>
    </source>
</evidence>
<dbReference type="EMBL" id="VTOX01000002">
    <property type="protein sequence ID" value="NKE65367.1"/>
    <property type="molecule type" value="Genomic_DNA"/>
</dbReference>
<dbReference type="AlphaFoldDB" id="A0A7X6DDW5"/>
<evidence type="ECO:0000313" key="2">
    <source>
        <dbReference type="Proteomes" id="UP000521868"/>
    </source>
</evidence>
<comment type="caution">
    <text evidence="1">The sequence shown here is derived from an EMBL/GenBank/DDBJ whole genome shotgun (WGS) entry which is preliminary data.</text>
</comment>
<reference evidence="1 2" key="1">
    <citation type="journal article" date="2020" name="Nature">
        <title>Bacterial chemolithoautotrophy via manganese oxidation.</title>
        <authorList>
            <person name="Yu H."/>
            <person name="Leadbetter J.R."/>
        </authorList>
    </citation>
    <scope>NUCLEOTIDE SEQUENCE [LARGE SCALE GENOMIC DNA]</scope>
    <source>
        <strain evidence="1 2">RBP-1</strain>
    </source>
</reference>